<feature type="chain" id="PRO_5041988719" description="Glycosyl hydrolase family 13 catalytic domain-containing protein" evidence="6">
    <location>
        <begin position="24"/>
        <end position="1682"/>
    </location>
</feature>
<dbReference type="Gene3D" id="2.60.40.1180">
    <property type="entry name" value="Golgi alpha-mannosidase II"/>
    <property type="match status" value="1"/>
</dbReference>
<dbReference type="Gene3D" id="1.50.10.10">
    <property type="match status" value="1"/>
</dbReference>
<keyword evidence="4" id="KW-0462">Maltose metabolism</keyword>
<proteinExistence type="inferred from homology"/>
<dbReference type="InterPro" id="IPR035398">
    <property type="entry name" value="Bac_rhamnosid_C"/>
</dbReference>
<dbReference type="FunFam" id="3.20.20.80:FF:000064">
    <property type="entry name" value="Oligo-1,6-glucosidase"/>
    <property type="match status" value="1"/>
</dbReference>
<accession>A0AAD2H6I1</accession>
<dbReference type="GO" id="GO:0000025">
    <property type="term" value="P:maltose catabolic process"/>
    <property type="evidence" value="ECO:0007669"/>
    <property type="project" value="TreeGrafter"/>
</dbReference>
<feature type="region of interest" description="Disordered" evidence="5">
    <location>
        <begin position="838"/>
        <end position="866"/>
    </location>
</feature>
<dbReference type="Proteomes" id="UP001295794">
    <property type="component" value="Unassembled WGS sequence"/>
</dbReference>
<dbReference type="PANTHER" id="PTHR10357:SF232">
    <property type="entry name" value="GLYCOSYL HYDROLASE FAMILY 13 CATALYTIC DOMAIN-CONTAINING PROTEIN"/>
    <property type="match status" value="1"/>
</dbReference>
<dbReference type="Gene3D" id="2.60.420.10">
    <property type="entry name" value="Maltose phosphorylase, domain 3"/>
    <property type="match status" value="1"/>
</dbReference>
<dbReference type="SUPFAM" id="SSF48208">
    <property type="entry name" value="Six-hairpin glycosidases"/>
    <property type="match status" value="1"/>
</dbReference>
<dbReference type="SUPFAM" id="SSF51011">
    <property type="entry name" value="Glycosyl hydrolase domain"/>
    <property type="match status" value="1"/>
</dbReference>
<evidence type="ECO:0000256" key="5">
    <source>
        <dbReference type="SAM" id="MobiDB-lite"/>
    </source>
</evidence>
<dbReference type="SUPFAM" id="SSF51445">
    <property type="entry name" value="(Trans)glycosidases"/>
    <property type="match status" value="1"/>
</dbReference>
<dbReference type="FunFam" id="3.90.400.10:FF:000004">
    <property type="entry name" value="Oligo-1,6-glucosidase"/>
    <property type="match status" value="1"/>
</dbReference>
<keyword evidence="3" id="KW-0326">Glycosidase</keyword>
<dbReference type="InterPro" id="IPR012341">
    <property type="entry name" value="6hp_glycosidase-like_sf"/>
</dbReference>
<dbReference type="InterPro" id="IPR008928">
    <property type="entry name" value="6-hairpin_glycosidase_sf"/>
</dbReference>
<dbReference type="GO" id="GO:0004574">
    <property type="term" value="F:oligo-1,6-glucosidase activity"/>
    <property type="evidence" value="ECO:0007669"/>
    <property type="project" value="TreeGrafter"/>
</dbReference>
<keyword evidence="2" id="KW-0378">Hydrolase</keyword>
<evidence type="ECO:0000256" key="3">
    <source>
        <dbReference type="ARBA" id="ARBA00023295"/>
    </source>
</evidence>
<dbReference type="PANTHER" id="PTHR10357">
    <property type="entry name" value="ALPHA-AMYLASE FAMILY MEMBER"/>
    <property type="match status" value="1"/>
</dbReference>
<dbReference type="GO" id="GO:0005987">
    <property type="term" value="P:sucrose catabolic process"/>
    <property type="evidence" value="ECO:0007669"/>
    <property type="project" value="TreeGrafter"/>
</dbReference>
<dbReference type="FunFam" id="2.60.40.1180:FF:000007">
    <property type="entry name" value="Sucrose isomerase"/>
    <property type="match status" value="1"/>
</dbReference>
<dbReference type="Pfam" id="PF17389">
    <property type="entry name" value="Bac_rhamnosid6H"/>
    <property type="match status" value="1"/>
</dbReference>
<evidence type="ECO:0000256" key="4">
    <source>
        <dbReference type="ARBA" id="ARBA00026248"/>
    </source>
</evidence>
<comment type="caution">
    <text evidence="8">The sequence shown here is derived from an EMBL/GenBank/DDBJ whole genome shotgun (WGS) entry which is preliminary data.</text>
</comment>
<gene>
    <name evidence="8" type="ORF">MYCIT1_LOCUS15558</name>
</gene>
<name>A0AAD2H6I1_9AGAR</name>
<dbReference type="InterPro" id="IPR045857">
    <property type="entry name" value="O16G_dom_2"/>
</dbReference>
<comment type="similarity">
    <text evidence="1">Belongs to the glycosyl hydrolase 13 family.</text>
</comment>
<evidence type="ECO:0000259" key="7">
    <source>
        <dbReference type="SMART" id="SM00642"/>
    </source>
</evidence>
<evidence type="ECO:0000313" key="8">
    <source>
        <dbReference type="EMBL" id="CAK5270824.1"/>
    </source>
</evidence>
<dbReference type="InterPro" id="IPR017853">
    <property type="entry name" value="GH"/>
</dbReference>
<dbReference type="CDD" id="cd11333">
    <property type="entry name" value="AmyAc_SI_OligoGlu_DGase"/>
    <property type="match status" value="1"/>
</dbReference>
<dbReference type="EMBL" id="CAVNYO010000169">
    <property type="protein sequence ID" value="CAK5270824.1"/>
    <property type="molecule type" value="Genomic_DNA"/>
</dbReference>
<feature type="domain" description="Glycosyl hydrolase family 13 catalytic" evidence="7">
    <location>
        <begin position="1118"/>
        <end position="1544"/>
    </location>
</feature>
<evidence type="ECO:0000313" key="9">
    <source>
        <dbReference type="Proteomes" id="UP001295794"/>
    </source>
</evidence>
<dbReference type="GO" id="GO:0033934">
    <property type="term" value="F:glucan 1,4-alpha-maltotriohydrolase activity"/>
    <property type="evidence" value="ECO:0007669"/>
    <property type="project" value="TreeGrafter"/>
</dbReference>
<dbReference type="SMART" id="SM00642">
    <property type="entry name" value="Aamy"/>
    <property type="match status" value="1"/>
</dbReference>
<dbReference type="Gene3D" id="3.90.400.10">
    <property type="entry name" value="Oligo-1,6-glucosidase, Domain 2"/>
    <property type="match status" value="1"/>
</dbReference>
<protein>
    <recommendedName>
        <fullName evidence="7">Glycosyl hydrolase family 13 catalytic domain-containing protein</fullName>
    </recommendedName>
</protein>
<dbReference type="InterPro" id="IPR013780">
    <property type="entry name" value="Glyco_hydro_b"/>
</dbReference>
<feature type="signal peptide" evidence="6">
    <location>
        <begin position="1"/>
        <end position="23"/>
    </location>
</feature>
<dbReference type="InterPro" id="IPR046522">
    <property type="entry name" value="DUF6699"/>
</dbReference>
<dbReference type="GO" id="GO:0004556">
    <property type="term" value="F:alpha-amylase activity"/>
    <property type="evidence" value="ECO:0007669"/>
    <property type="project" value="TreeGrafter"/>
</dbReference>
<dbReference type="FunFam" id="3.20.20.80:FF:000087">
    <property type="entry name" value="Oligo-1,6-glucosidase IMA1"/>
    <property type="match status" value="1"/>
</dbReference>
<keyword evidence="9" id="KW-1185">Reference proteome</keyword>
<dbReference type="InterPro" id="IPR035396">
    <property type="entry name" value="Bac_rhamnosid6H"/>
</dbReference>
<dbReference type="InterPro" id="IPR006047">
    <property type="entry name" value="GH13_cat_dom"/>
</dbReference>
<sequence length="1682" mass="185636">MPTARVLLLPPLLLSLLAGPATALAPKGPWDKFNYAPKSKTVYPAKVYQTVGTVDSAENLLLEGGKKQSKGELVGAALSEGSYVTLDFGVEVGGLISMNILPSNSSTAPSFSLSFTESPSFIRPTASDDSTFPNATTLYDGILPVTAAASTTSSFWTQPPTALRGGFRYLTIVSNSPALQIANVSTAISFMPHWGANDLRNYTGYFYAKDPGFHDEDFLTKVWMGGAYTVQTNTVPVNTGRQIPMVSVGHWANNATLGIGSPIIVDGAKRDRAVWPGDMGIAVPTQFVSTNDLVPTRNALGTMFTHINPTTGALPESGPPLSQLNSDTYHCWTLVGTHNYWLYTGDLEWVSGIWTNYTKAVAYVEGKVNATNGLMNVTGLRDWARQGGGGFNAEGNAILYKVLMTASELAAAMSLPDLSAAYATNATNLKAAFNKNFWLPEAGMYKDNLTTTLTPQDANSFAILFNITDSPEKPAQISAGLEKNWNELGAVAPELPNTISPFIGGFELQAHFVAGNATRALDLLHREWGFILYTNLSVQSTMLEGFTAVGGLDYRAIVGYNHDPAYTSHSHGWSSGPTSALTIYVLGLSVTKVQGSEWSFAPSLAGLPAAEGGFETPLGWFGAKWTWNGKKFSAQLDVPAGTTGLVVLPSEVAGGSVQVDGKRAPAFEGPHFTLADTVTQSTSEIVIYLIHVPCHACKQDQRPCPIYRTRSLIEPASQTPQSLLGGLEKRLINLHRYMVQPHLHLPRSFSRPSTPIAFQNAYYASPQIPQSPFLPPSPYLYPPSPRTDAAIPVHAAASPNGHSLLGLPMTRRERTVSWHAPRGPVASPGLLHAHSYGSPAGTTVSDPGAQGGYRPKHRKAKSSTSSIPLPPTWALYQSLPGEGGDGILHGHQVHPLLHGGAVTFDVAHSAFTPLHAAPQAPGEPSHTRALSQDELSEGAFHPPRTSLRLVLDDFAAQDWDIELALPEPAPHLNPALVLSATFRGETPRSPPPPITLGDILAAVHHTLHKRVAQADWDALDHVAQAGVARAFRRRCRAEAQRRGGAASVEEREAEEQKKGMKRVDFLREKTAFGGLIRAEGLGGGVVHGPPRRLILDSFHLPRMSDFPETWWKSAVVYQIYPVSFSDSNGDGLGDLPGILSRLDYLKDLGVDVLWLSPIYRSPLADMGYDISDYYDIDPRYGTLEDYDRLVQELHSRGMKLVMDLVVNHTSDEHKWFTSSRSSKSDPKRDWYIWRPPKYDAAGNRRPPNNWKAVFQGSVWEYDEGTDEYYLHLFLDKQPDLNWENPEVRKAIWKMMHWWVQRGCDGFRMDVINLISKLEGLPDAPITVPTDELQDASTLFVHGPRVHEFLKEMNQEVLSKHDLMTVGETPFTHPTEELAKYVLPANKELQMVFQFEIMDIDGLKKPGMRFTHKPWKLSEFQAVVDKWQTLEQENGYWNAVFIENHDQPRSVSRFGNDSDEWRSLSAKMLAVLQTTLSGTLYIYQGEELGMKNFPREWGIEEYKDVASVNWYNEVLEKRQRESGSKEVNMDDIMHGLQRKARDHARVPMQWDSSAHSGFTTGEPWMRVNDDYSTCNVASQSADEGSTLAFWKEAVRLRKAHKVLIYGRFDLLSSGNEAVFAYTRSYGGVKALVLLNFTVHGVAYEVPGEEWSPFRFLLGNYGREELGTKVELRPFEARVYINNE</sequence>
<dbReference type="Pfam" id="PF20415">
    <property type="entry name" value="DUF6699"/>
    <property type="match status" value="1"/>
</dbReference>
<dbReference type="Gene3D" id="3.20.20.80">
    <property type="entry name" value="Glycosidases"/>
    <property type="match status" value="1"/>
</dbReference>
<dbReference type="Pfam" id="PF00128">
    <property type="entry name" value="Alpha-amylase"/>
    <property type="match status" value="1"/>
</dbReference>
<organism evidence="8 9">
    <name type="scientific">Mycena citricolor</name>
    <dbReference type="NCBI Taxonomy" id="2018698"/>
    <lineage>
        <taxon>Eukaryota</taxon>
        <taxon>Fungi</taxon>
        <taxon>Dikarya</taxon>
        <taxon>Basidiomycota</taxon>
        <taxon>Agaricomycotina</taxon>
        <taxon>Agaricomycetes</taxon>
        <taxon>Agaricomycetidae</taxon>
        <taxon>Agaricales</taxon>
        <taxon>Marasmiineae</taxon>
        <taxon>Mycenaceae</taxon>
        <taxon>Mycena</taxon>
    </lineage>
</organism>
<keyword evidence="6" id="KW-0732">Signal</keyword>
<dbReference type="GO" id="GO:0004575">
    <property type="term" value="F:sucrose alpha-glucosidase activity"/>
    <property type="evidence" value="ECO:0007669"/>
    <property type="project" value="TreeGrafter"/>
</dbReference>
<reference evidence="8" key="1">
    <citation type="submission" date="2023-11" db="EMBL/GenBank/DDBJ databases">
        <authorList>
            <person name="De Vega J J."/>
            <person name="De Vega J J."/>
        </authorList>
    </citation>
    <scope>NUCLEOTIDE SEQUENCE</scope>
</reference>
<dbReference type="Pfam" id="PF17390">
    <property type="entry name" value="Bac_rhamnosid_C"/>
    <property type="match status" value="1"/>
</dbReference>
<evidence type="ECO:0000256" key="1">
    <source>
        <dbReference type="ARBA" id="ARBA00008061"/>
    </source>
</evidence>
<evidence type="ECO:0000256" key="2">
    <source>
        <dbReference type="ARBA" id="ARBA00022801"/>
    </source>
</evidence>
<evidence type="ECO:0000256" key="6">
    <source>
        <dbReference type="SAM" id="SignalP"/>
    </source>
</evidence>